<protein>
    <submittedName>
        <fullName evidence="1">Uncharacterized protein</fullName>
    </submittedName>
</protein>
<organism evidence="1 2">
    <name type="scientific">Amphimedon queenslandica</name>
    <name type="common">Sponge</name>
    <dbReference type="NCBI Taxonomy" id="400682"/>
    <lineage>
        <taxon>Eukaryota</taxon>
        <taxon>Metazoa</taxon>
        <taxon>Porifera</taxon>
        <taxon>Demospongiae</taxon>
        <taxon>Heteroscleromorpha</taxon>
        <taxon>Haplosclerida</taxon>
        <taxon>Niphatidae</taxon>
        <taxon>Amphimedon</taxon>
    </lineage>
</organism>
<keyword evidence="2" id="KW-1185">Reference proteome</keyword>
<dbReference type="KEGG" id="aqu:109581084"/>
<dbReference type="GeneID" id="109581084"/>
<dbReference type="RefSeq" id="XP_019850416.1">
    <property type="nucleotide sequence ID" value="XM_019994857.1"/>
</dbReference>
<evidence type="ECO:0000313" key="1">
    <source>
        <dbReference type="EnsemblMetazoa" id="XP_019850416.1"/>
    </source>
</evidence>
<name>A0AAN0J114_AMPQE</name>
<accession>A0AAN0J114</accession>
<reference evidence="1" key="2">
    <citation type="submission" date="2024-06" db="UniProtKB">
        <authorList>
            <consortium name="EnsemblMetazoa"/>
        </authorList>
    </citation>
    <scope>IDENTIFICATION</scope>
</reference>
<reference evidence="2" key="1">
    <citation type="journal article" date="2010" name="Nature">
        <title>The Amphimedon queenslandica genome and the evolution of animal complexity.</title>
        <authorList>
            <person name="Srivastava M."/>
            <person name="Simakov O."/>
            <person name="Chapman J."/>
            <person name="Fahey B."/>
            <person name="Gauthier M.E."/>
            <person name="Mitros T."/>
            <person name="Richards G.S."/>
            <person name="Conaco C."/>
            <person name="Dacre M."/>
            <person name="Hellsten U."/>
            <person name="Larroux C."/>
            <person name="Putnam N.H."/>
            <person name="Stanke M."/>
            <person name="Adamska M."/>
            <person name="Darling A."/>
            <person name="Degnan S.M."/>
            <person name="Oakley T.H."/>
            <person name="Plachetzki D.C."/>
            <person name="Zhai Y."/>
            <person name="Adamski M."/>
            <person name="Calcino A."/>
            <person name="Cummins S.F."/>
            <person name="Goodstein D.M."/>
            <person name="Harris C."/>
            <person name="Jackson D.J."/>
            <person name="Leys S.P."/>
            <person name="Shu S."/>
            <person name="Woodcroft B.J."/>
            <person name="Vervoort M."/>
            <person name="Kosik K.S."/>
            <person name="Manning G."/>
            <person name="Degnan B.M."/>
            <person name="Rokhsar D.S."/>
        </authorList>
    </citation>
    <scope>NUCLEOTIDE SEQUENCE [LARGE SCALE GENOMIC DNA]</scope>
</reference>
<sequence length="244" mass="26854">MWQIRAMSGMTKDIPITLDSTAVGNHMKIVVFGSKLSVVTSQDINIAWQVIPSGSVASFQYPYETNIGVYYYSGSNKILVLSQVAAAPGTTWDYLAKSSDEEGTIKLDQSVGTRSDGMYAILNQKPDAWSGRLVNVGLYKDSKLFMVEPSVGVDTYAEMTVSNKLYFAVVVHSDSITNGKMFVPSFVNVFAKQNSANTILPEVLEAQVSQLKEVDLNQYPNGVTVTITQDRSTLRFIFDMKATK</sequence>
<dbReference type="AlphaFoldDB" id="A0AAN0J114"/>
<evidence type="ECO:0000313" key="2">
    <source>
        <dbReference type="Proteomes" id="UP000007879"/>
    </source>
</evidence>
<dbReference type="EnsemblMetazoa" id="XM_019994857.1">
    <property type="protein sequence ID" value="XP_019850416.1"/>
    <property type="gene ID" value="LOC109581084"/>
</dbReference>
<dbReference type="Proteomes" id="UP000007879">
    <property type="component" value="Unassembled WGS sequence"/>
</dbReference>
<proteinExistence type="predicted"/>